<reference evidence="1" key="2">
    <citation type="journal article" date="2020" name="Appl. Environ. Microbiol.">
        <title>Multiple intercontinental introductions associated with the emergence of a plant pathogen in Europe.</title>
        <authorList>
            <person name="Landa B.B."/>
            <person name="Castillo A.I."/>
            <person name="Giampetruzzi A."/>
            <person name="Kahn A."/>
            <person name="Roman-Ecija M."/>
            <person name="Velasco-Amo M.P."/>
            <person name="Navas-Cortes J.A."/>
            <person name="Marco-Noales E."/>
            <person name="Barbe S."/>
            <person name="Moralejo E."/>
            <person name="Coletta-Filho H.D."/>
            <person name="Saldarelli P."/>
            <person name="Saponari M."/>
            <person name="Almeida R.P.P."/>
        </authorList>
    </citation>
    <scope>NUCLEOTIDE SEQUENCE</scope>
    <source>
        <strain evidence="1">XYL1981</strain>
    </source>
</reference>
<dbReference type="EMBL" id="VDCJ01000353">
    <property type="protein sequence ID" value="MRU24878.1"/>
    <property type="molecule type" value="Genomic_DNA"/>
</dbReference>
<comment type="caution">
    <text evidence="1">The sequence shown here is derived from an EMBL/GenBank/DDBJ whole genome shotgun (WGS) entry which is preliminary data.</text>
</comment>
<proteinExistence type="predicted"/>
<accession>A0A9Q4MK65</accession>
<evidence type="ECO:0000313" key="1">
    <source>
        <dbReference type="EMBL" id="MRU24878.1"/>
    </source>
</evidence>
<gene>
    <name evidence="1" type="ORF">FG476_12720</name>
</gene>
<dbReference type="AlphaFoldDB" id="A0A9Q4MK65"/>
<reference evidence="1" key="1">
    <citation type="submission" date="2019-05" db="EMBL/GenBank/DDBJ databases">
        <authorList>
            <person name="Castillo A."/>
            <person name="Giampetruzzi A."/>
            <person name="Landa B."/>
            <person name="Saponari M."/>
            <person name="Almeida R.P.P."/>
            <person name="Moralejo E."/>
            <person name="Marco-Noales E."/>
            <person name="Velasco-Amo M.P."/>
            <person name="Roman-Ecija M."/>
            <person name="Navarro I."/>
            <person name="Monterde A."/>
            <person name="Barbe S."/>
        </authorList>
    </citation>
    <scope>NUCLEOTIDE SEQUENCE</scope>
    <source>
        <strain evidence="1">XYL1981</strain>
    </source>
</reference>
<dbReference type="Proteomes" id="UP000474061">
    <property type="component" value="Unassembled WGS sequence"/>
</dbReference>
<name>A0A9Q4MK65_XYLFS</name>
<evidence type="ECO:0000313" key="2">
    <source>
        <dbReference type="Proteomes" id="UP000474061"/>
    </source>
</evidence>
<sequence length="59" mass="6418">MSHSAVKHSRGDSTFFRVGHGVGSDAGTGCCASISYIFGLALANELELLLEHMLWNFIY</sequence>
<protein>
    <submittedName>
        <fullName evidence="1">Uncharacterized protein</fullName>
    </submittedName>
</protein>
<organism evidence="1 2">
    <name type="scientific">Xylella fastidiosa subsp. multiplex</name>
    <dbReference type="NCBI Taxonomy" id="644357"/>
    <lineage>
        <taxon>Bacteria</taxon>
        <taxon>Pseudomonadati</taxon>
        <taxon>Pseudomonadota</taxon>
        <taxon>Gammaproteobacteria</taxon>
        <taxon>Lysobacterales</taxon>
        <taxon>Lysobacteraceae</taxon>
        <taxon>Xylella</taxon>
    </lineage>
</organism>